<feature type="region of interest" description="Disordered" evidence="1">
    <location>
        <begin position="37"/>
        <end position="60"/>
    </location>
</feature>
<dbReference type="Proteomes" id="UP001144191">
    <property type="component" value="Unassembled WGS sequence"/>
</dbReference>
<sequence>MDYVPTAAMGIISQSKKEDASKYMMHAWQGSSRYNALRPESSVTSRKRAVRPNGREAKKH</sequence>
<comment type="caution">
    <text evidence="2">The sequence shown here is derived from an EMBL/GenBank/DDBJ whole genome shotgun (WGS) entry which is preliminary data.</text>
</comment>
<dbReference type="AlphaFoldDB" id="A0A9W5ZWT2"/>
<dbReference type="EMBL" id="BRPB01000006">
    <property type="protein sequence ID" value="GLA46067.1"/>
    <property type="molecule type" value="Genomic_DNA"/>
</dbReference>
<reference evidence="2" key="1">
    <citation type="submission" date="2022-07" db="EMBL/GenBank/DDBJ databases">
        <title>Taxonomy of Aspergillus series Nigri: significant species reduction supported by multi-species coalescent approaches.</title>
        <authorList>
            <person name="Bian C."/>
            <person name="Kusuya Y."/>
            <person name="Sklenar F."/>
            <person name="D'hooge E."/>
            <person name="Yaguchi T."/>
            <person name="Takahashi H."/>
            <person name="Hubka V."/>
        </authorList>
    </citation>
    <scope>NUCLEOTIDE SEQUENCE</scope>
    <source>
        <strain evidence="2">IFM 63604</strain>
    </source>
</reference>
<evidence type="ECO:0000313" key="2">
    <source>
        <dbReference type="EMBL" id="GLA46067.1"/>
    </source>
</evidence>
<accession>A0A9W5ZWT2</accession>
<evidence type="ECO:0000256" key="1">
    <source>
        <dbReference type="SAM" id="MobiDB-lite"/>
    </source>
</evidence>
<gene>
    <name evidence="2" type="ORF">AnigIFM63604_008854</name>
</gene>
<protein>
    <submittedName>
        <fullName evidence="2">Uncharacterized protein</fullName>
    </submittedName>
</protein>
<organism evidence="2 3">
    <name type="scientific">Aspergillus niger</name>
    <dbReference type="NCBI Taxonomy" id="5061"/>
    <lineage>
        <taxon>Eukaryota</taxon>
        <taxon>Fungi</taxon>
        <taxon>Dikarya</taxon>
        <taxon>Ascomycota</taxon>
        <taxon>Pezizomycotina</taxon>
        <taxon>Eurotiomycetes</taxon>
        <taxon>Eurotiomycetidae</taxon>
        <taxon>Eurotiales</taxon>
        <taxon>Aspergillaceae</taxon>
        <taxon>Aspergillus</taxon>
        <taxon>Aspergillus subgen. Circumdati</taxon>
    </lineage>
</organism>
<evidence type="ECO:0000313" key="3">
    <source>
        <dbReference type="Proteomes" id="UP001144191"/>
    </source>
</evidence>
<proteinExistence type="predicted"/>
<name>A0A9W5ZWT2_ASPNG</name>